<name>A0AB37LV52_9BACT</name>
<evidence type="ECO:0000256" key="1">
    <source>
        <dbReference type="SAM" id="Coils"/>
    </source>
</evidence>
<evidence type="ECO:0008006" key="4">
    <source>
        <dbReference type="Google" id="ProtNLM"/>
    </source>
</evidence>
<proteinExistence type="predicted"/>
<organism evidence="2 3">
    <name type="scientific">Parabacteroides merdae</name>
    <dbReference type="NCBI Taxonomy" id="46503"/>
    <lineage>
        <taxon>Bacteria</taxon>
        <taxon>Pseudomonadati</taxon>
        <taxon>Bacteroidota</taxon>
        <taxon>Bacteroidia</taxon>
        <taxon>Bacteroidales</taxon>
        <taxon>Tannerellaceae</taxon>
        <taxon>Parabacteroides</taxon>
    </lineage>
</organism>
<dbReference type="Proteomes" id="UP000261088">
    <property type="component" value="Unassembled WGS sequence"/>
</dbReference>
<evidence type="ECO:0000313" key="2">
    <source>
        <dbReference type="EMBL" id="RGN51953.1"/>
    </source>
</evidence>
<gene>
    <name evidence="2" type="ORF">DXB61_08740</name>
</gene>
<feature type="coiled-coil region" evidence="1">
    <location>
        <begin position="134"/>
        <end position="161"/>
    </location>
</feature>
<sequence>MIAIVLLQTLFISGQTTIEQYECVFPQKFIFQSTDKGGYNVTKNFIVEAATLTYKSNKIVGFTLKSKGNAKATYNVVQMISETSHAKRFWVTKSGKYFVVVSFPLDVEYGMKISFISNIDGSVMFDCLFKKILTAKEKELLKTQKREHQEAESQKKSKDMELLKSCLSSMENRKSAHASIDDWKIANSIEQYEIEFYKIRENRVGDSSYDFGTQKRITHLLWDEVTADYKLLLYISQKECKPVRIDSEVLDDDLYRQYNTRINPSYTLNGITYYQVGAGFFFEKQFKHQMLCGRHTITIKKKKSEVVYYKGTGFYKTKVQEEDLPLVILNKIQSDITERGTYGIDYIFVNDSILRFNIHK</sequence>
<dbReference type="EMBL" id="QSUP01000008">
    <property type="protein sequence ID" value="RGN51953.1"/>
    <property type="molecule type" value="Genomic_DNA"/>
</dbReference>
<evidence type="ECO:0000313" key="3">
    <source>
        <dbReference type="Proteomes" id="UP000261088"/>
    </source>
</evidence>
<protein>
    <recommendedName>
        <fullName evidence="4">DUF4468 domain-containing protein</fullName>
    </recommendedName>
</protein>
<keyword evidence="1" id="KW-0175">Coiled coil</keyword>
<reference evidence="2 3" key="1">
    <citation type="submission" date="2018-08" db="EMBL/GenBank/DDBJ databases">
        <title>A genome reference for cultivated species of the human gut microbiota.</title>
        <authorList>
            <person name="Zou Y."/>
            <person name="Xue W."/>
            <person name="Luo G."/>
        </authorList>
    </citation>
    <scope>NUCLEOTIDE SEQUENCE [LARGE SCALE GENOMIC DNA]</scope>
    <source>
        <strain evidence="2 3">OM05-11AA</strain>
    </source>
</reference>
<dbReference type="AlphaFoldDB" id="A0AB37LV52"/>
<accession>A0AB37LV52</accession>
<comment type="caution">
    <text evidence="2">The sequence shown here is derived from an EMBL/GenBank/DDBJ whole genome shotgun (WGS) entry which is preliminary data.</text>
</comment>